<reference evidence="6" key="1">
    <citation type="submission" date="2013-11" db="EMBL/GenBank/DDBJ databases">
        <title>Draft genome sequence of the broad-host-range Rhizobium sp. LPU83 strain, a member of the low-genetic diversity Oregon-like Rhizobium sp. group.</title>
        <authorList>
            <person name="Wibberg D."/>
            <person name="Puehler A."/>
            <person name="Schlueter A."/>
        </authorList>
    </citation>
    <scope>NUCLEOTIDE SEQUENCE [LARGE SCALE GENOMIC DNA]</scope>
    <source>
        <strain evidence="6">LPU83</strain>
        <plasmid evidence="6">pLPU83b</plasmid>
    </source>
</reference>
<keyword evidence="6" id="KW-0614">Plasmid</keyword>
<dbReference type="PANTHER" id="PTHR10430">
    <property type="entry name" value="PEROXIREDOXIN"/>
    <property type="match status" value="1"/>
</dbReference>
<evidence type="ECO:0000259" key="5">
    <source>
        <dbReference type="PROSITE" id="PS51352"/>
    </source>
</evidence>
<dbReference type="SUPFAM" id="SSF52833">
    <property type="entry name" value="Thioredoxin-like"/>
    <property type="match status" value="1"/>
</dbReference>
<dbReference type="AlphaFoldDB" id="W6RJK8"/>
<keyword evidence="1 4" id="KW-0575">Peroxidase</keyword>
<dbReference type="RefSeq" id="WP_024318435.1">
    <property type="nucleotide sequence ID" value="NZ_ATTO01000090.1"/>
</dbReference>
<comment type="catalytic activity">
    <reaction evidence="4">
        <text>a hydroperoxide + 2 glutathione = an alcohol + glutathione disulfide + H2O</text>
        <dbReference type="Rhea" id="RHEA:62632"/>
        <dbReference type="ChEBI" id="CHEBI:15377"/>
        <dbReference type="ChEBI" id="CHEBI:30879"/>
        <dbReference type="ChEBI" id="CHEBI:35924"/>
        <dbReference type="ChEBI" id="CHEBI:57925"/>
        <dbReference type="ChEBI" id="CHEBI:58297"/>
        <dbReference type="EC" id="1.11.1.27"/>
    </reaction>
</comment>
<evidence type="ECO:0000313" key="6">
    <source>
        <dbReference type="EMBL" id="CDM60465.1"/>
    </source>
</evidence>
<dbReference type="InterPro" id="IPR013740">
    <property type="entry name" value="Redoxin"/>
</dbReference>
<protein>
    <recommendedName>
        <fullName evidence="4">Glutathione-dependent peroxiredoxin</fullName>
        <ecNumber evidence="4">1.11.1.27</ecNumber>
    </recommendedName>
</protein>
<feature type="active site" description="Cysteine sulfenic acid (-SOH) intermediate" evidence="3">
    <location>
        <position position="56"/>
    </location>
</feature>
<evidence type="ECO:0000313" key="7">
    <source>
        <dbReference type="Proteomes" id="UP000019443"/>
    </source>
</evidence>
<evidence type="ECO:0000256" key="2">
    <source>
        <dbReference type="ARBA" id="ARBA00023002"/>
    </source>
</evidence>
<keyword evidence="4" id="KW-0049">Antioxidant</keyword>
<dbReference type="EMBL" id="CBYB010000046">
    <property type="protein sequence ID" value="CDM60465.1"/>
    <property type="molecule type" value="Genomic_DNA"/>
</dbReference>
<organism evidence="6 7">
    <name type="scientific">Rhizobium favelukesii</name>
    <dbReference type="NCBI Taxonomy" id="348824"/>
    <lineage>
        <taxon>Bacteria</taxon>
        <taxon>Pseudomonadati</taxon>
        <taxon>Pseudomonadota</taxon>
        <taxon>Alphaproteobacteria</taxon>
        <taxon>Hyphomicrobiales</taxon>
        <taxon>Rhizobiaceae</taxon>
        <taxon>Rhizobium/Agrobacterium group</taxon>
        <taxon>Rhizobium</taxon>
    </lineage>
</organism>
<dbReference type="GO" id="GO:0005737">
    <property type="term" value="C:cytoplasm"/>
    <property type="evidence" value="ECO:0007669"/>
    <property type="project" value="TreeGrafter"/>
</dbReference>
<dbReference type="CDD" id="cd03013">
    <property type="entry name" value="PRX5_like"/>
    <property type="match status" value="1"/>
</dbReference>
<accession>W6RJK8</accession>
<dbReference type="GO" id="GO:0045454">
    <property type="term" value="P:cell redox homeostasis"/>
    <property type="evidence" value="ECO:0007669"/>
    <property type="project" value="TreeGrafter"/>
</dbReference>
<dbReference type="Proteomes" id="UP000019443">
    <property type="component" value="Unassembled WGS sequence"/>
</dbReference>
<keyword evidence="2 4" id="KW-0560">Oxidoreductase</keyword>
<dbReference type="GO" id="GO:0042744">
    <property type="term" value="P:hydrogen peroxide catabolic process"/>
    <property type="evidence" value="ECO:0007669"/>
    <property type="project" value="TreeGrafter"/>
</dbReference>
<keyword evidence="4" id="KW-0676">Redox-active center</keyword>
<feature type="domain" description="Thioredoxin" evidence="5">
    <location>
        <begin position="1"/>
        <end position="178"/>
    </location>
</feature>
<dbReference type="Pfam" id="PF08534">
    <property type="entry name" value="Redoxin"/>
    <property type="match status" value="1"/>
</dbReference>
<dbReference type="InterPro" id="IPR036249">
    <property type="entry name" value="Thioredoxin-like_sf"/>
</dbReference>
<comment type="caution">
    <text evidence="6">The sequence shown here is derived from an EMBL/GenBank/DDBJ whole genome shotgun (WGS) entry which is preliminary data.</text>
</comment>
<dbReference type="InterPro" id="IPR013766">
    <property type="entry name" value="Thioredoxin_domain"/>
</dbReference>
<comment type="function">
    <text evidence="4">Thiol-specific peroxidase that catalyzes the reduction of hydrogen peroxide and organic hydroperoxides to water and alcohols, respectively. Plays a role in cell protection against oxidative stress by detoxifying peroxides.</text>
</comment>
<gene>
    <name evidence="6" type="ORF">LPU83_pLPU83b_0482</name>
</gene>
<evidence type="ECO:0000256" key="4">
    <source>
        <dbReference type="RuleBase" id="RU366011"/>
    </source>
</evidence>
<dbReference type="GO" id="GO:0034599">
    <property type="term" value="P:cellular response to oxidative stress"/>
    <property type="evidence" value="ECO:0007669"/>
    <property type="project" value="InterPro"/>
</dbReference>
<dbReference type="GO" id="GO:0008379">
    <property type="term" value="F:thioredoxin peroxidase activity"/>
    <property type="evidence" value="ECO:0007669"/>
    <property type="project" value="InterPro"/>
</dbReference>
<dbReference type="InterPro" id="IPR037944">
    <property type="entry name" value="PRX5-like"/>
</dbReference>
<comment type="similarity">
    <text evidence="4">Belongs to the peroxiredoxin family. Prx5 subfamily.</text>
</comment>
<evidence type="ECO:0000256" key="3">
    <source>
        <dbReference type="PIRSR" id="PIRSR637944-1"/>
    </source>
</evidence>
<dbReference type="PROSITE" id="PS51352">
    <property type="entry name" value="THIOREDOXIN_2"/>
    <property type="match status" value="1"/>
</dbReference>
<evidence type="ECO:0000256" key="1">
    <source>
        <dbReference type="ARBA" id="ARBA00022559"/>
    </source>
</evidence>
<sequence>MTMKKRVPFVTFRTRVRDETVDGPNPYRWENKTTEDYFGGRRTILFSLPGAFTPTCSTYQLPDFDKLYEEFEKHGIESVYCLSVNDAFVMNAWGKASGLKKVKLIPDGSGEFTRKMGMLVAKDNLGFGLRSWRYAAVINDCLIEQWFVEEGLSDNCETDPYGASSPQNILKTLKSLETESAPDQSERLTAL</sequence>
<name>W6RJK8_9HYPH</name>
<proteinExistence type="inferred from homology"/>
<dbReference type="EC" id="1.11.1.27" evidence="4"/>
<keyword evidence="7" id="KW-1185">Reference proteome</keyword>
<dbReference type="PANTHER" id="PTHR10430:SF16">
    <property type="entry name" value="PEROXIREDOXIN-5, MITOCHONDRIAL"/>
    <property type="match status" value="1"/>
</dbReference>
<geneLocation type="plasmid" evidence="6">
    <name>pLPU83b</name>
</geneLocation>
<dbReference type="Gene3D" id="3.40.30.10">
    <property type="entry name" value="Glutaredoxin"/>
    <property type="match status" value="1"/>
</dbReference>